<feature type="compositionally biased region" description="Polar residues" evidence="8">
    <location>
        <begin position="67"/>
        <end position="76"/>
    </location>
</feature>
<dbReference type="PANTHER" id="PTHR16140:SF0">
    <property type="entry name" value="NON-STRUCTURAL MAINTENANCE OF CHROMOSOMES ELEMENT 4"/>
    <property type="match status" value="1"/>
</dbReference>
<evidence type="ECO:0000256" key="6">
    <source>
        <dbReference type="ARBA" id="ARBA00023242"/>
    </source>
</evidence>
<keyword evidence="3 7" id="KW-0227">DNA damage</keyword>
<comment type="similarity">
    <text evidence="2 7">Belongs to the NSE4 family.</text>
</comment>
<evidence type="ECO:0000256" key="7">
    <source>
        <dbReference type="RuleBase" id="RU365071"/>
    </source>
</evidence>
<feature type="compositionally biased region" description="Acidic residues" evidence="8">
    <location>
        <begin position="244"/>
        <end position="255"/>
    </location>
</feature>
<evidence type="ECO:0000256" key="3">
    <source>
        <dbReference type="ARBA" id="ARBA00022763"/>
    </source>
</evidence>
<name>A0A165H531_XYLHT</name>
<dbReference type="Proteomes" id="UP000076632">
    <property type="component" value="Unassembled WGS sequence"/>
</dbReference>
<comment type="function">
    <text evidence="7">Component of the SMC5-SMC6 complex, that promotes sister chromatid alignment after DNA damage and facilitates double-stranded DNA breaks (DSBs) repair via homologous recombination between sister chromatids.</text>
</comment>
<evidence type="ECO:0000313" key="11">
    <source>
        <dbReference type="EMBL" id="KZF22994.1"/>
    </source>
</evidence>
<dbReference type="GO" id="GO:0006310">
    <property type="term" value="P:DNA recombination"/>
    <property type="evidence" value="ECO:0007669"/>
    <property type="project" value="UniProtKB-UniRule"/>
</dbReference>
<feature type="compositionally biased region" description="Basic and acidic residues" evidence="8">
    <location>
        <begin position="77"/>
        <end position="96"/>
    </location>
</feature>
<dbReference type="RefSeq" id="XP_018188549.1">
    <property type="nucleotide sequence ID" value="XM_018332640.1"/>
</dbReference>
<feature type="domain" description="Nse4/EID protein Nse3/MAGE-binding" evidence="10">
    <location>
        <begin position="174"/>
        <end position="223"/>
    </location>
</feature>
<feature type="compositionally biased region" description="Polar residues" evidence="8">
    <location>
        <begin position="7"/>
        <end position="39"/>
    </location>
</feature>
<dbReference type="OMA" id="FMGINRT"/>
<evidence type="ECO:0000256" key="4">
    <source>
        <dbReference type="ARBA" id="ARBA00023172"/>
    </source>
</evidence>
<keyword evidence="6 7" id="KW-0539">Nucleus</keyword>
<dbReference type="GO" id="GO:0006281">
    <property type="term" value="P:DNA repair"/>
    <property type="evidence" value="ECO:0007669"/>
    <property type="project" value="UniProtKB-UniRule"/>
</dbReference>
<dbReference type="InParanoid" id="A0A165H531"/>
<comment type="subunit">
    <text evidence="7">Component of the SMC5-SMC6 complex.</text>
</comment>
<dbReference type="OrthoDB" id="361242at2759"/>
<dbReference type="Pfam" id="PF15412">
    <property type="entry name" value="Nse4-Nse3_bdg"/>
    <property type="match status" value="1"/>
</dbReference>
<keyword evidence="12" id="KW-1185">Reference proteome</keyword>
<proteinExistence type="inferred from homology"/>
<evidence type="ECO:0000259" key="9">
    <source>
        <dbReference type="Pfam" id="PF08743"/>
    </source>
</evidence>
<sequence>MARLARVSSSPEPNSNNTLSQTGREYSAADSPTPTASFSSDKENQTSIARGRQHKGKAIARPDMESSLPTPDSNAENSERGAKRRKVEALRQRENATQRAISDLEDIIDTKYYDPDQDPEERRRVRKQLRDLSRTLNESRQEFLNPDSKGLQETVKKANDLMLNVRNTSDATIDSRLLVTAADLGRKKISHLALGSGGQGIEIDEFVSKCINFMRHGTQEEEEGQASTQNHRHARQRDARVEDDQGESDEEDENDGDALNWAWLGRRACFPHNARPAVSGFLLGPLSVQKRSRVQRRQVRLQRRNPLDVVRPQELEATDLQKTENSNLTTLCKNIREQLQRTQNEGEARVNDEATEDMSQEEVDALMAKYAICDDGGVSFFKFVINPLSFGQTVENMFYVSFLIRDGSAGIGRDKHGMPTLHASIPMNKQTIREQNVHKHQAVFSLDWETWQGLIEAFDITDCCIPNRAADAGALKQGAGGWYG</sequence>
<accession>A0A165H531</accession>
<dbReference type="STRING" id="1328760.A0A165H531"/>
<keyword evidence="5 7" id="KW-0234">DNA repair</keyword>
<evidence type="ECO:0000256" key="5">
    <source>
        <dbReference type="ARBA" id="ARBA00023204"/>
    </source>
</evidence>
<feature type="region of interest" description="Disordered" evidence="8">
    <location>
        <begin position="218"/>
        <end position="255"/>
    </location>
</feature>
<organism evidence="11 12">
    <name type="scientific">Xylona heveae (strain CBS 132557 / TC161)</name>
    <dbReference type="NCBI Taxonomy" id="1328760"/>
    <lineage>
        <taxon>Eukaryota</taxon>
        <taxon>Fungi</taxon>
        <taxon>Dikarya</taxon>
        <taxon>Ascomycota</taxon>
        <taxon>Pezizomycotina</taxon>
        <taxon>Xylonomycetes</taxon>
        <taxon>Xylonales</taxon>
        <taxon>Xylonaceae</taxon>
        <taxon>Xylona</taxon>
    </lineage>
</organism>
<dbReference type="PANTHER" id="PTHR16140">
    <property type="entry name" value="NON-STRUCTURAL MAINTENANCE OF CHROMOSOMES ELEMENT 4"/>
    <property type="match status" value="1"/>
</dbReference>
<evidence type="ECO:0000256" key="8">
    <source>
        <dbReference type="SAM" id="MobiDB-lite"/>
    </source>
</evidence>
<gene>
    <name evidence="11" type="ORF">L228DRAFT_247438</name>
</gene>
<protein>
    <recommendedName>
        <fullName evidence="7">Non-structural maintenance of chromosomes element 4</fullName>
    </recommendedName>
</protein>
<dbReference type="InterPro" id="IPR027786">
    <property type="entry name" value="Nse4/EID"/>
</dbReference>
<dbReference type="AlphaFoldDB" id="A0A165H531"/>
<feature type="region of interest" description="Disordered" evidence="8">
    <location>
        <begin position="1"/>
        <end position="96"/>
    </location>
</feature>
<dbReference type="InterPro" id="IPR014854">
    <property type="entry name" value="Nse4_C"/>
</dbReference>
<dbReference type="Pfam" id="PF08743">
    <property type="entry name" value="Nse4_C"/>
    <property type="match status" value="1"/>
</dbReference>
<evidence type="ECO:0000256" key="1">
    <source>
        <dbReference type="ARBA" id="ARBA00004123"/>
    </source>
</evidence>
<dbReference type="EMBL" id="KV407458">
    <property type="protein sequence ID" value="KZF22994.1"/>
    <property type="molecule type" value="Genomic_DNA"/>
</dbReference>
<reference evidence="11 12" key="1">
    <citation type="journal article" date="2016" name="Fungal Biol.">
        <title>The genome of Xylona heveae provides a window into fungal endophytism.</title>
        <authorList>
            <person name="Gazis R."/>
            <person name="Kuo A."/>
            <person name="Riley R."/>
            <person name="LaButti K."/>
            <person name="Lipzen A."/>
            <person name="Lin J."/>
            <person name="Amirebrahimi M."/>
            <person name="Hesse C.N."/>
            <person name="Spatafora J.W."/>
            <person name="Henrissat B."/>
            <person name="Hainaut M."/>
            <person name="Grigoriev I.V."/>
            <person name="Hibbett D.S."/>
        </authorList>
    </citation>
    <scope>NUCLEOTIDE SEQUENCE [LARGE SCALE GENOMIC DNA]</scope>
    <source>
        <strain evidence="11 12">TC161</strain>
    </source>
</reference>
<dbReference type="InterPro" id="IPR029225">
    <property type="entry name" value="Nse4_Nse3-bd"/>
</dbReference>
<comment type="subcellular location">
    <subcellularLocation>
        <location evidence="1 7">Nucleus</location>
    </subcellularLocation>
</comment>
<keyword evidence="4 7" id="KW-0233">DNA recombination</keyword>
<evidence type="ECO:0000259" key="10">
    <source>
        <dbReference type="Pfam" id="PF15412"/>
    </source>
</evidence>
<dbReference type="GO" id="GO:0005634">
    <property type="term" value="C:nucleus"/>
    <property type="evidence" value="ECO:0007669"/>
    <property type="project" value="UniProtKB-SubCell"/>
</dbReference>
<feature type="domain" description="Non-structural maintenance of chromosome element 4 C-terminal" evidence="9">
    <location>
        <begin position="378"/>
        <end position="465"/>
    </location>
</feature>
<dbReference type="GeneID" id="28897777"/>
<evidence type="ECO:0000256" key="2">
    <source>
        <dbReference type="ARBA" id="ARBA00008997"/>
    </source>
</evidence>
<evidence type="ECO:0000313" key="12">
    <source>
        <dbReference type="Proteomes" id="UP000076632"/>
    </source>
</evidence>
<dbReference type="GO" id="GO:0030915">
    <property type="term" value="C:Smc5-Smc6 complex"/>
    <property type="evidence" value="ECO:0007669"/>
    <property type="project" value="UniProtKB-UniRule"/>
</dbReference>